<dbReference type="InterPro" id="IPR001989">
    <property type="entry name" value="Radical_activat_CS"/>
</dbReference>
<dbReference type="AlphaFoldDB" id="A0A1M6F4E0"/>
<evidence type="ECO:0000256" key="1">
    <source>
        <dbReference type="ARBA" id="ARBA00003141"/>
    </source>
</evidence>
<dbReference type="Gene3D" id="3.20.20.70">
    <property type="entry name" value="Aldolase class I"/>
    <property type="match status" value="1"/>
</dbReference>
<feature type="domain" description="Radical SAM core" evidence="11">
    <location>
        <begin position="15"/>
        <end position="235"/>
    </location>
</feature>
<keyword evidence="13" id="KW-1185">Reference proteome</keyword>
<evidence type="ECO:0000256" key="6">
    <source>
        <dbReference type="ARBA" id="ARBA00022723"/>
    </source>
</evidence>
<evidence type="ECO:0000313" key="12">
    <source>
        <dbReference type="EMBL" id="SHI92469.1"/>
    </source>
</evidence>
<dbReference type="PROSITE" id="PS51918">
    <property type="entry name" value="RADICAL_SAM"/>
    <property type="match status" value="1"/>
</dbReference>
<dbReference type="GO" id="GO:0043365">
    <property type="term" value="F:[formate-C-acetyltransferase]-activating enzyme activity"/>
    <property type="evidence" value="ECO:0007669"/>
    <property type="project" value="UniProtKB-UniRule"/>
</dbReference>
<protein>
    <recommendedName>
        <fullName evidence="3 10">Pyruvate formate-lyase-activating enzyme</fullName>
        <ecNumber evidence="10">1.97.1.4</ecNumber>
    </recommendedName>
</protein>
<keyword evidence="5 10" id="KW-0949">S-adenosyl-L-methionine</keyword>
<evidence type="ECO:0000256" key="4">
    <source>
        <dbReference type="ARBA" id="ARBA00022485"/>
    </source>
</evidence>
<evidence type="ECO:0000259" key="11">
    <source>
        <dbReference type="PROSITE" id="PS51918"/>
    </source>
</evidence>
<keyword evidence="9 10" id="KW-0411">Iron-sulfur</keyword>
<comment type="function">
    <text evidence="1 10">Activation of pyruvate formate-lyase under anaerobic conditions by generation of an organic free radical, using S-adenosylmethionine and reduced flavodoxin as cosubstrates to produce 5'-deoxy-adenosine.</text>
</comment>
<keyword evidence="10" id="KW-0963">Cytoplasm</keyword>
<gene>
    <name evidence="12" type="ORF">SAMN02745163_01031</name>
</gene>
<dbReference type="NCBIfam" id="TIGR02493">
    <property type="entry name" value="PFLA"/>
    <property type="match status" value="1"/>
</dbReference>
<dbReference type="EC" id="1.97.1.4" evidence="10"/>
<dbReference type="OrthoDB" id="9782387at2"/>
<evidence type="ECO:0000256" key="8">
    <source>
        <dbReference type="ARBA" id="ARBA00023004"/>
    </source>
</evidence>
<sequence length="239" mass="27632">MIKGRIHSIESMGLVDGPGIRFIVFMQGCNLNCAFCHNIDSLNHKGGKEYTKEELIKMILRYKPYFKSNGGVTFSGGEPLLQWEFLIDILKLCKEHNIHTVLDTSGVGVGHYDEILEYVDLVLLDIKHVTAEGYKKVTLKTMDKFNEFLEVLQRKNTPIWIRQVVTPGLTDSDKYMDELYEFLKGIKNIEKIEFLPYHVLGVSKYETMNIKYRLEGVPPMDKEKTKLLEKAIRKKLNLE</sequence>
<organism evidence="12 13">
    <name type="scientific">Clostridium cavendishii DSM 21758</name>
    <dbReference type="NCBI Taxonomy" id="1121302"/>
    <lineage>
        <taxon>Bacteria</taxon>
        <taxon>Bacillati</taxon>
        <taxon>Bacillota</taxon>
        <taxon>Clostridia</taxon>
        <taxon>Eubacteriales</taxon>
        <taxon>Clostridiaceae</taxon>
        <taxon>Clostridium</taxon>
    </lineage>
</organism>
<evidence type="ECO:0000256" key="2">
    <source>
        <dbReference type="ARBA" id="ARBA00009777"/>
    </source>
</evidence>
<dbReference type="PANTHER" id="PTHR30352:SF5">
    <property type="entry name" value="PYRUVATE FORMATE-LYASE 1-ACTIVATING ENZYME"/>
    <property type="match status" value="1"/>
</dbReference>
<dbReference type="GO" id="GO:0051539">
    <property type="term" value="F:4 iron, 4 sulfur cluster binding"/>
    <property type="evidence" value="ECO:0007669"/>
    <property type="project" value="UniProtKB-UniRule"/>
</dbReference>
<keyword evidence="7 10" id="KW-0560">Oxidoreductase</keyword>
<dbReference type="PANTHER" id="PTHR30352">
    <property type="entry name" value="PYRUVATE FORMATE-LYASE-ACTIVATING ENZYME"/>
    <property type="match status" value="1"/>
</dbReference>
<evidence type="ECO:0000256" key="7">
    <source>
        <dbReference type="ARBA" id="ARBA00023002"/>
    </source>
</evidence>
<evidence type="ECO:0000256" key="10">
    <source>
        <dbReference type="RuleBase" id="RU362053"/>
    </source>
</evidence>
<keyword evidence="8 10" id="KW-0408">Iron</keyword>
<name>A0A1M6F4E0_9CLOT</name>
<comment type="subcellular location">
    <subcellularLocation>
        <location evidence="10">Cytoplasm</location>
    </subcellularLocation>
</comment>
<keyword evidence="4 10" id="KW-0004">4Fe-4S</keyword>
<dbReference type="STRING" id="1121302.SAMN02745163_01031"/>
<keyword evidence="6 10" id="KW-0479">Metal-binding</keyword>
<comment type="similarity">
    <text evidence="2 10">Belongs to the organic radical-activating enzymes family.</text>
</comment>
<dbReference type="CDD" id="cd01335">
    <property type="entry name" value="Radical_SAM"/>
    <property type="match status" value="1"/>
</dbReference>
<evidence type="ECO:0000256" key="9">
    <source>
        <dbReference type="ARBA" id="ARBA00023014"/>
    </source>
</evidence>
<dbReference type="GO" id="GO:0016829">
    <property type="term" value="F:lyase activity"/>
    <property type="evidence" value="ECO:0007669"/>
    <property type="project" value="UniProtKB-KW"/>
</dbReference>
<dbReference type="Pfam" id="PF04055">
    <property type="entry name" value="Radical_SAM"/>
    <property type="match status" value="1"/>
</dbReference>
<comment type="cofactor">
    <cofactor evidence="10">
        <name>[4Fe-4S] cluster</name>
        <dbReference type="ChEBI" id="CHEBI:49883"/>
    </cofactor>
    <text evidence="10">Binds 1 [4Fe-4S] cluster. The cluster is coordinated with 3 cysteines and an exchangeable S-adenosyl-L-methionine.</text>
</comment>
<dbReference type="GO" id="GO:0005737">
    <property type="term" value="C:cytoplasm"/>
    <property type="evidence" value="ECO:0007669"/>
    <property type="project" value="UniProtKB-SubCell"/>
</dbReference>
<dbReference type="Proteomes" id="UP000184310">
    <property type="component" value="Unassembled WGS sequence"/>
</dbReference>
<dbReference type="InterPro" id="IPR007197">
    <property type="entry name" value="rSAM"/>
</dbReference>
<dbReference type="GO" id="GO:0046872">
    <property type="term" value="F:metal ion binding"/>
    <property type="evidence" value="ECO:0007669"/>
    <property type="project" value="UniProtKB-UniRule"/>
</dbReference>
<dbReference type="SFLD" id="SFLDG01066">
    <property type="entry name" value="organic_radical-activating_enz"/>
    <property type="match status" value="1"/>
</dbReference>
<proteinExistence type="inferred from homology"/>
<dbReference type="InterPro" id="IPR058240">
    <property type="entry name" value="rSAM_sf"/>
</dbReference>
<dbReference type="PROSITE" id="PS01087">
    <property type="entry name" value="RADICAL_ACTIVATING"/>
    <property type="match status" value="1"/>
</dbReference>
<keyword evidence="12" id="KW-0456">Lyase</keyword>
<accession>A0A1M6F4E0</accession>
<dbReference type="InterPro" id="IPR012838">
    <property type="entry name" value="PFL1_activating"/>
</dbReference>
<reference evidence="12 13" key="1">
    <citation type="submission" date="2016-11" db="EMBL/GenBank/DDBJ databases">
        <authorList>
            <person name="Jaros S."/>
            <person name="Januszkiewicz K."/>
            <person name="Wedrychowicz H."/>
        </authorList>
    </citation>
    <scope>NUCLEOTIDE SEQUENCE [LARGE SCALE GENOMIC DNA]</scope>
    <source>
        <strain evidence="12 13">DSM 21758</strain>
    </source>
</reference>
<dbReference type="InterPro" id="IPR034457">
    <property type="entry name" value="Organic_radical-activating"/>
</dbReference>
<evidence type="ECO:0000256" key="3">
    <source>
        <dbReference type="ARBA" id="ARBA00021356"/>
    </source>
</evidence>
<dbReference type="RefSeq" id="WP_072985600.1">
    <property type="nucleotide sequence ID" value="NZ_FQZB01000005.1"/>
</dbReference>
<evidence type="ECO:0000256" key="5">
    <source>
        <dbReference type="ARBA" id="ARBA00022691"/>
    </source>
</evidence>
<keyword evidence="12" id="KW-0670">Pyruvate</keyword>
<dbReference type="EMBL" id="FQZB01000005">
    <property type="protein sequence ID" value="SHI92469.1"/>
    <property type="molecule type" value="Genomic_DNA"/>
</dbReference>
<comment type="catalytic activity">
    <reaction evidence="10">
        <text>glycyl-[formate C-acetyltransferase] + reduced [flavodoxin] + S-adenosyl-L-methionine = glycin-2-yl radical-[formate C-acetyltransferase] + semiquinone [flavodoxin] + 5'-deoxyadenosine + L-methionine + H(+)</text>
        <dbReference type="Rhea" id="RHEA:19225"/>
        <dbReference type="Rhea" id="RHEA-COMP:10622"/>
        <dbReference type="Rhea" id="RHEA-COMP:12190"/>
        <dbReference type="Rhea" id="RHEA-COMP:12191"/>
        <dbReference type="Rhea" id="RHEA-COMP:14480"/>
        <dbReference type="ChEBI" id="CHEBI:15378"/>
        <dbReference type="ChEBI" id="CHEBI:17319"/>
        <dbReference type="ChEBI" id="CHEBI:29947"/>
        <dbReference type="ChEBI" id="CHEBI:32722"/>
        <dbReference type="ChEBI" id="CHEBI:57618"/>
        <dbReference type="ChEBI" id="CHEBI:57844"/>
        <dbReference type="ChEBI" id="CHEBI:59789"/>
        <dbReference type="ChEBI" id="CHEBI:140311"/>
        <dbReference type="EC" id="1.97.1.4"/>
    </reaction>
</comment>
<dbReference type="SUPFAM" id="SSF102114">
    <property type="entry name" value="Radical SAM enzymes"/>
    <property type="match status" value="1"/>
</dbReference>
<dbReference type="SFLD" id="SFLDS00029">
    <property type="entry name" value="Radical_SAM"/>
    <property type="match status" value="1"/>
</dbReference>
<evidence type="ECO:0000313" key="13">
    <source>
        <dbReference type="Proteomes" id="UP000184310"/>
    </source>
</evidence>
<dbReference type="InterPro" id="IPR013785">
    <property type="entry name" value="Aldolase_TIM"/>
</dbReference>